<gene>
    <name evidence="3" type="ORF">J437_LFUL011862</name>
</gene>
<evidence type="ECO:0000313" key="3">
    <source>
        <dbReference type="EMBL" id="KAG8234463.1"/>
    </source>
</evidence>
<comment type="caution">
    <text evidence="3">The sequence shown here is derived from an EMBL/GenBank/DDBJ whole genome shotgun (WGS) entry which is preliminary data.</text>
</comment>
<keyword evidence="2" id="KW-0472">Membrane</keyword>
<keyword evidence="2" id="KW-0812">Transmembrane</keyword>
<accession>A0A8K0KLI7</accession>
<protein>
    <submittedName>
        <fullName evidence="3">Uncharacterized protein</fullName>
    </submittedName>
</protein>
<sequence>MSATKELLLQLLERVEVNNAVWNTVKNGNFFQVTFSVEAGDKCEECIKYLNECGFGVRPKTSVRHFILISQGPILAGTFGIVVHDKQLKKIGVINELIGLAVCILVGFIYGLVIGCSSDTYRYSDSTMWPTSEMISRGQIATLWVGCLIALPSGAGVALGILGGNVSSLVGVAISASLLPPAVNAVSRRKETANGKLIDDPKIWNWEKFMASVRARLTVAEVVGSVRANAELTFDFVMLLIVAGMVAAMGLVENSSVSVVASMLISPLMGLFWALAAVKAVISYEEDVSSTEFIYFAEKHRDYATLGAVSLCLTIINIICIFIAGVLVLKVKEVAPQTNNEELRQFWQHDIRVARDYNRTLQGQNASDLGRQLLKKLSVSRNFMEEAKHEIGGFSTPRHVSESGPVPHHKESVVSMNSSNNQFSWTSGNMHQRYMFHPRFHQKSNSGPSEEELERVVYSTLTADSKRGLLSGLGIIGVTGQSSKRKISSMSLPGNSHHLRSPKISTCVEPQLDTIREASTNLT</sequence>
<reference evidence="3" key="1">
    <citation type="submission" date="2013-04" db="EMBL/GenBank/DDBJ databases">
        <authorList>
            <person name="Qu J."/>
            <person name="Murali S.C."/>
            <person name="Bandaranaike D."/>
            <person name="Bellair M."/>
            <person name="Blankenburg K."/>
            <person name="Chao H."/>
            <person name="Dinh H."/>
            <person name="Doddapaneni H."/>
            <person name="Downs B."/>
            <person name="Dugan-Rocha S."/>
            <person name="Elkadiri S."/>
            <person name="Gnanaolivu R.D."/>
            <person name="Hernandez B."/>
            <person name="Javaid M."/>
            <person name="Jayaseelan J.C."/>
            <person name="Lee S."/>
            <person name="Li M."/>
            <person name="Ming W."/>
            <person name="Munidasa M."/>
            <person name="Muniz J."/>
            <person name="Nguyen L."/>
            <person name="Ongeri F."/>
            <person name="Osuji N."/>
            <person name="Pu L.-L."/>
            <person name="Puazo M."/>
            <person name="Qu C."/>
            <person name="Quiroz J."/>
            <person name="Raj R."/>
            <person name="Weissenberger G."/>
            <person name="Xin Y."/>
            <person name="Zou X."/>
            <person name="Han Y."/>
            <person name="Richards S."/>
            <person name="Worley K."/>
            <person name="Muzny D."/>
            <person name="Gibbs R."/>
        </authorList>
    </citation>
    <scope>NUCLEOTIDE SEQUENCE</scope>
    <source>
        <strain evidence="3">Sampled in the wild</strain>
    </source>
</reference>
<dbReference type="EMBL" id="KZ308814">
    <property type="protein sequence ID" value="KAG8234463.1"/>
    <property type="molecule type" value="Genomic_DNA"/>
</dbReference>
<dbReference type="Proteomes" id="UP000792457">
    <property type="component" value="Unassembled WGS sequence"/>
</dbReference>
<reference evidence="3" key="2">
    <citation type="submission" date="2017-10" db="EMBL/GenBank/DDBJ databases">
        <title>Ladona fulva Genome sequencing and assembly.</title>
        <authorList>
            <person name="Murali S."/>
            <person name="Richards S."/>
            <person name="Bandaranaike D."/>
            <person name="Bellair M."/>
            <person name="Blankenburg K."/>
            <person name="Chao H."/>
            <person name="Dinh H."/>
            <person name="Doddapaneni H."/>
            <person name="Dugan-Rocha S."/>
            <person name="Elkadiri S."/>
            <person name="Gnanaolivu R."/>
            <person name="Hernandez B."/>
            <person name="Skinner E."/>
            <person name="Javaid M."/>
            <person name="Lee S."/>
            <person name="Li M."/>
            <person name="Ming W."/>
            <person name="Munidasa M."/>
            <person name="Muniz J."/>
            <person name="Nguyen L."/>
            <person name="Hughes D."/>
            <person name="Osuji N."/>
            <person name="Pu L.-L."/>
            <person name="Puazo M."/>
            <person name="Qu C."/>
            <person name="Quiroz J."/>
            <person name="Raj R."/>
            <person name="Weissenberger G."/>
            <person name="Xin Y."/>
            <person name="Zou X."/>
            <person name="Han Y."/>
            <person name="Worley K."/>
            <person name="Muzny D."/>
            <person name="Gibbs R."/>
        </authorList>
    </citation>
    <scope>NUCLEOTIDE SEQUENCE</scope>
    <source>
        <strain evidence="3">Sampled in the wild</strain>
    </source>
</reference>
<dbReference type="InterPro" id="IPR005240">
    <property type="entry name" value="DUF389"/>
</dbReference>
<dbReference type="Pfam" id="PF04087">
    <property type="entry name" value="DUF389"/>
    <property type="match status" value="1"/>
</dbReference>
<feature type="transmembrane region" description="Helical" evidence="2">
    <location>
        <begin position="97"/>
        <end position="121"/>
    </location>
</feature>
<evidence type="ECO:0000313" key="4">
    <source>
        <dbReference type="Proteomes" id="UP000792457"/>
    </source>
</evidence>
<name>A0A8K0KLI7_LADFU</name>
<feature type="transmembrane region" description="Helical" evidence="2">
    <location>
        <begin position="141"/>
        <end position="162"/>
    </location>
</feature>
<keyword evidence="2" id="KW-1133">Transmembrane helix</keyword>
<feature type="transmembrane region" description="Helical" evidence="2">
    <location>
        <begin position="66"/>
        <end position="85"/>
    </location>
</feature>
<feature type="region of interest" description="Disordered" evidence="1">
    <location>
        <begin position="394"/>
        <end position="413"/>
    </location>
</feature>
<dbReference type="PANTHER" id="PTHR20992:SF9">
    <property type="entry name" value="AT15442P-RELATED"/>
    <property type="match status" value="1"/>
</dbReference>
<evidence type="ECO:0000256" key="1">
    <source>
        <dbReference type="SAM" id="MobiDB-lite"/>
    </source>
</evidence>
<feature type="transmembrane region" description="Helical" evidence="2">
    <location>
        <begin position="258"/>
        <end position="282"/>
    </location>
</feature>
<feature type="transmembrane region" description="Helical" evidence="2">
    <location>
        <begin position="232"/>
        <end position="252"/>
    </location>
</feature>
<keyword evidence="4" id="KW-1185">Reference proteome</keyword>
<proteinExistence type="predicted"/>
<organism evidence="3 4">
    <name type="scientific">Ladona fulva</name>
    <name type="common">Scarce chaser dragonfly</name>
    <name type="synonym">Libellula fulva</name>
    <dbReference type="NCBI Taxonomy" id="123851"/>
    <lineage>
        <taxon>Eukaryota</taxon>
        <taxon>Metazoa</taxon>
        <taxon>Ecdysozoa</taxon>
        <taxon>Arthropoda</taxon>
        <taxon>Hexapoda</taxon>
        <taxon>Insecta</taxon>
        <taxon>Pterygota</taxon>
        <taxon>Palaeoptera</taxon>
        <taxon>Odonata</taxon>
        <taxon>Epiprocta</taxon>
        <taxon>Anisoptera</taxon>
        <taxon>Libelluloidea</taxon>
        <taxon>Libellulidae</taxon>
        <taxon>Ladona</taxon>
    </lineage>
</organism>
<dbReference type="AlphaFoldDB" id="A0A8K0KLI7"/>
<dbReference type="OrthoDB" id="543859at2759"/>
<evidence type="ECO:0000256" key="2">
    <source>
        <dbReference type="SAM" id="Phobius"/>
    </source>
</evidence>
<feature type="transmembrane region" description="Helical" evidence="2">
    <location>
        <begin position="303"/>
        <end position="329"/>
    </location>
</feature>
<feature type="non-terminal residue" evidence="3">
    <location>
        <position position="523"/>
    </location>
</feature>
<dbReference type="PANTHER" id="PTHR20992">
    <property type="entry name" value="AT15442P-RELATED"/>
    <property type="match status" value="1"/>
</dbReference>